<dbReference type="Proteomes" id="UP001219518">
    <property type="component" value="Unassembled WGS sequence"/>
</dbReference>
<reference evidence="1" key="1">
    <citation type="submission" date="2021-07" db="EMBL/GenBank/DDBJ databases">
        <authorList>
            <person name="Catto M.A."/>
            <person name="Jacobson A."/>
            <person name="Kennedy G."/>
            <person name="Labadie P."/>
            <person name="Hunt B.G."/>
            <person name="Srinivasan R."/>
        </authorList>
    </citation>
    <scope>NUCLEOTIDE SEQUENCE</scope>
    <source>
        <strain evidence="1">PL_HMW_Pooled</strain>
        <tissue evidence="1">Head</tissue>
    </source>
</reference>
<dbReference type="EMBL" id="JAHWGI010001033">
    <property type="protein sequence ID" value="KAK3921314.1"/>
    <property type="molecule type" value="Genomic_DNA"/>
</dbReference>
<accession>A0AAE1HHJ7</accession>
<protein>
    <submittedName>
        <fullName evidence="1">Tyrosine-protein kinase SPK-1</fullName>
    </submittedName>
</protein>
<comment type="caution">
    <text evidence="1">The sequence shown here is derived from an EMBL/GenBank/DDBJ whole genome shotgun (WGS) entry which is preliminary data.</text>
</comment>
<organism evidence="1 2">
    <name type="scientific">Frankliniella fusca</name>
    <dbReference type="NCBI Taxonomy" id="407009"/>
    <lineage>
        <taxon>Eukaryota</taxon>
        <taxon>Metazoa</taxon>
        <taxon>Ecdysozoa</taxon>
        <taxon>Arthropoda</taxon>
        <taxon>Hexapoda</taxon>
        <taxon>Insecta</taxon>
        <taxon>Pterygota</taxon>
        <taxon>Neoptera</taxon>
        <taxon>Paraneoptera</taxon>
        <taxon>Thysanoptera</taxon>
        <taxon>Terebrantia</taxon>
        <taxon>Thripoidea</taxon>
        <taxon>Thripidae</taxon>
        <taxon>Frankliniella</taxon>
    </lineage>
</organism>
<gene>
    <name evidence="1" type="ORF">KUF71_010529</name>
</gene>
<dbReference type="AlphaFoldDB" id="A0AAE1HHJ7"/>
<keyword evidence="2" id="KW-1185">Reference proteome</keyword>
<keyword evidence="1" id="KW-0418">Kinase</keyword>
<evidence type="ECO:0000313" key="2">
    <source>
        <dbReference type="Proteomes" id="UP001219518"/>
    </source>
</evidence>
<proteinExistence type="predicted"/>
<reference evidence="1" key="2">
    <citation type="journal article" date="2023" name="BMC Genomics">
        <title>Pest status, molecular evolution, and epigenetic factors derived from the genome assembly of Frankliniella fusca, a thysanopteran phytovirus vector.</title>
        <authorList>
            <person name="Catto M.A."/>
            <person name="Labadie P.E."/>
            <person name="Jacobson A.L."/>
            <person name="Kennedy G.G."/>
            <person name="Srinivasan R."/>
            <person name="Hunt B.G."/>
        </authorList>
    </citation>
    <scope>NUCLEOTIDE SEQUENCE</scope>
    <source>
        <strain evidence="1">PL_HMW_Pooled</strain>
    </source>
</reference>
<evidence type="ECO:0000313" key="1">
    <source>
        <dbReference type="EMBL" id="KAK3921314.1"/>
    </source>
</evidence>
<keyword evidence="1" id="KW-0808">Transferase</keyword>
<dbReference type="GO" id="GO:0016301">
    <property type="term" value="F:kinase activity"/>
    <property type="evidence" value="ECO:0007669"/>
    <property type="project" value="UniProtKB-KW"/>
</dbReference>
<name>A0AAE1HHJ7_9NEOP</name>
<sequence length="216" mass="24054">MTLRALICKLPPPQQARALILCYGPRSGSMIEWTKTCEGGDNSLAQMLHTVAEIGAALNVLAKHSSPQFIHKLFCEIIKTPKEWLARYEVMLFMTMGERAAAAVLAGYALKVFPNHSDYVVTKLSQMVSLSVMFKSRIDEGEIILSGPVFIAATVSIVEIMRYFCKCISGDYNPTALLQLLRPSSFFLSLRVGGSDFAFRVLWTVESALLYFDKDE</sequence>